<dbReference type="Proteomes" id="UP000000496">
    <property type="component" value="Chromosome gsn.131"/>
</dbReference>
<dbReference type="PROSITE" id="PS51257">
    <property type="entry name" value="PROKAR_LIPOPROTEIN"/>
    <property type="match status" value="1"/>
</dbReference>
<dbReference type="AlphaFoldDB" id="F8L335"/>
<dbReference type="Pfam" id="PF04355">
    <property type="entry name" value="BamE"/>
    <property type="match status" value="1"/>
</dbReference>
<dbReference type="InterPro" id="IPR007450">
    <property type="entry name" value="BamE_dom"/>
</dbReference>
<evidence type="ECO:0000313" key="2">
    <source>
        <dbReference type="EMBL" id="CCB89673.1"/>
    </source>
</evidence>
<name>F8L335_SIMNZ</name>
<dbReference type="GO" id="GO:0019867">
    <property type="term" value="C:outer membrane"/>
    <property type="evidence" value="ECO:0007669"/>
    <property type="project" value="InterPro"/>
</dbReference>
<dbReference type="RefSeq" id="WP_013944139.1">
    <property type="nucleotide sequence ID" value="NC_015713.1"/>
</dbReference>
<dbReference type="HOGENOM" id="CLU_142806_0_0_0"/>
<organism evidence="2 3">
    <name type="scientific">Simkania negevensis (strain ATCC VR-1471 / DSM 27360 / Z)</name>
    <dbReference type="NCBI Taxonomy" id="331113"/>
    <lineage>
        <taxon>Bacteria</taxon>
        <taxon>Pseudomonadati</taxon>
        <taxon>Chlamydiota</taxon>
        <taxon>Chlamydiia</taxon>
        <taxon>Parachlamydiales</taxon>
        <taxon>Simkaniaceae</taxon>
        <taxon>Simkania</taxon>
    </lineage>
</organism>
<dbReference type="EMBL" id="FR872582">
    <property type="protein sequence ID" value="CCB89673.1"/>
    <property type="molecule type" value="Genomic_DNA"/>
</dbReference>
<evidence type="ECO:0000313" key="3">
    <source>
        <dbReference type="Proteomes" id="UP000000496"/>
    </source>
</evidence>
<reference key="1">
    <citation type="journal article" date="2011" name="Mol. Biol. Evol.">
        <title>Unity in variety -- the pan-genome of the Chlamydiae.</title>
        <authorList>
            <person name="Collingro A."/>
            <person name="Tischler P."/>
            <person name="Weinmaier T."/>
            <person name="Penz T."/>
            <person name="Heinz E."/>
            <person name="Brunham R.C."/>
            <person name="Read T.D."/>
            <person name="Bavoil P.M."/>
            <person name="Sachse K."/>
            <person name="Kahane S."/>
            <person name="Friedman M.G."/>
            <person name="Rattei T."/>
            <person name="Myers G.S.A."/>
            <person name="Horn M."/>
        </authorList>
    </citation>
    <scope>NUCLEOTIDE SEQUENCE</scope>
    <source>
        <strain>Z</strain>
    </source>
</reference>
<protein>
    <recommendedName>
        <fullName evidence="1">Outer membrane protein assembly factor BamE domain-containing protein</fullName>
    </recommendedName>
</protein>
<feature type="domain" description="Outer membrane protein assembly factor BamE" evidence="1">
    <location>
        <begin position="42"/>
        <end position="100"/>
    </location>
</feature>
<evidence type="ECO:0000259" key="1">
    <source>
        <dbReference type="Pfam" id="PF04355"/>
    </source>
</evidence>
<sequence>MKNIFLSSLLLSSIFLMGCSVRQGSEEVAFCSSHDVHNEILDGQTTKQQVFERFGTTFAIHFDELGREQWKYSYRKKGLSNQTFQAKTLLVVFDENDVVTKHLFYTNQEESK</sequence>
<dbReference type="STRING" id="331113.SNE_A17960"/>
<reference evidence="2 3" key="2">
    <citation type="journal article" date="2011" name="Mol. Biol. Evol.">
        <title>Unity in variety--the pan-genome of the Chlamydiae.</title>
        <authorList>
            <person name="Collingro A."/>
            <person name="Tischler P."/>
            <person name="Weinmaier T."/>
            <person name="Penz T."/>
            <person name="Heinz E."/>
            <person name="Brunham R.C."/>
            <person name="Read T.D."/>
            <person name="Bavoil P.M."/>
            <person name="Sachse K."/>
            <person name="Kahane S."/>
            <person name="Friedman M.G."/>
            <person name="Rattei T."/>
            <person name="Myers G.S."/>
            <person name="Horn M."/>
        </authorList>
    </citation>
    <scope>NUCLEOTIDE SEQUENCE [LARGE SCALE GENOMIC DNA]</scope>
    <source>
        <strain evidence="3">ATCC VR-1471 / Z</strain>
    </source>
</reference>
<keyword evidence="3" id="KW-1185">Reference proteome</keyword>
<dbReference type="OrthoDB" id="7225452at2"/>
<proteinExistence type="predicted"/>
<dbReference type="KEGG" id="sng:SNE_A17960"/>
<accession>F8L335</accession>
<gene>
    <name evidence="2" type="ordered locus">SNE_A17960</name>
</gene>